<evidence type="ECO:0000256" key="9">
    <source>
        <dbReference type="PROSITE-ProRule" id="PRU00409"/>
    </source>
</evidence>
<gene>
    <name evidence="12" type="primary">gshAB</name>
    <name evidence="12" type="ORF">FEZ08_01000</name>
</gene>
<keyword evidence="4 10" id="KW-0317">Glutathione biosynthesis</keyword>
<evidence type="ECO:0000256" key="8">
    <source>
        <dbReference type="ARBA" id="ARBA00048819"/>
    </source>
</evidence>
<evidence type="ECO:0000256" key="3">
    <source>
        <dbReference type="ARBA" id="ARBA00022598"/>
    </source>
</evidence>
<evidence type="ECO:0000259" key="11">
    <source>
        <dbReference type="PROSITE" id="PS50975"/>
    </source>
</evidence>
<dbReference type="NCBIfam" id="NF002688">
    <property type="entry name" value="PRK02471.1"/>
    <property type="match status" value="1"/>
</dbReference>
<dbReference type="Pfam" id="PF08443">
    <property type="entry name" value="RimK"/>
    <property type="match status" value="1"/>
</dbReference>
<dbReference type="InParanoid" id="A0A5R8QIF6"/>
<keyword evidence="7" id="KW-0511">Multifunctional enzyme</keyword>
<evidence type="ECO:0000256" key="5">
    <source>
        <dbReference type="ARBA" id="ARBA00022741"/>
    </source>
</evidence>
<dbReference type="EMBL" id="VBWP01000001">
    <property type="protein sequence ID" value="TLG77223.1"/>
    <property type="molecule type" value="Genomic_DNA"/>
</dbReference>
<dbReference type="Pfam" id="PF18419">
    <property type="entry name" value="ATP-grasp_6"/>
    <property type="match status" value="1"/>
</dbReference>
<dbReference type="Gene3D" id="3.30.1490.20">
    <property type="entry name" value="ATP-grasp fold, A domain"/>
    <property type="match status" value="1"/>
</dbReference>
<reference evidence="12 13" key="1">
    <citation type="submission" date="2019-05" db="EMBL/GenBank/DDBJ databases">
        <title>Culicoidintestinum kansasii gen. nov., sp. nov. from the gastrointestinal tract of the biting midge, Culicoides sonorensis.</title>
        <authorList>
            <person name="Neupane S."/>
            <person name="Ghosh A."/>
            <person name="Gunther S."/>
            <person name="Martin K."/>
            <person name="Zurek L."/>
        </authorList>
    </citation>
    <scope>NUCLEOTIDE SEQUENCE [LARGE SCALE GENOMIC DNA]</scope>
    <source>
        <strain evidence="12 13">CS-1</strain>
    </source>
</reference>
<evidence type="ECO:0000256" key="7">
    <source>
        <dbReference type="ARBA" id="ARBA00023268"/>
    </source>
</evidence>
<dbReference type="GO" id="GO:0005524">
    <property type="term" value="F:ATP binding"/>
    <property type="evidence" value="ECO:0007669"/>
    <property type="project" value="UniProtKB-UniRule"/>
</dbReference>
<dbReference type="SUPFAM" id="SSF55931">
    <property type="entry name" value="Glutamine synthetase/guanido kinase"/>
    <property type="match status" value="1"/>
</dbReference>
<comment type="caution">
    <text evidence="12">The sequence shown here is derived from an EMBL/GenBank/DDBJ whole genome shotgun (WGS) entry which is preliminary data.</text>
</comment>
<evidence type="ECO:0000256" key="10">
    <source>
        <dbReference type="RuleBase" id="RU003544"/>
    </source>
</evidence>
<evidence type="ECO:0000256" key="6">
    <source>
        <dbReference type="ARBA" id="ARBA00022840"/>
    </source>
</evidence>
<dbReference type="RefSeq" id="WP_138189831.1">
    <property type="nucleotide sequence ID" value="NZ_VBWP01000001.1"/>
</dbReference>
<dbReference type="InterPro" id="IPR006334">
    <property type="entry name" value="Glut_cys_ligase"/>
</dbReference>
<keyword evidence="6 9" id="KW-0067">ATP-binding</keyword>
<keyword evidence="13" id="KW-1185">Reference proteome</keyword>
<dbReference type="AlphaFoldDB" id="A0A5R8QIF6"/>
<evidence type="ECO:0000256" key="2">
    <source>
        <dbReference type="ARBA" id="ARBA00012220"/>
    </source>
</evidence>
<dbReference type="InterPro" id="IPR011761">
    <property type="entry name" value="ATP-grasp"/>
</dbReference>
<comment type="catalytic activity">
    <reaction evidence="8">
        <text>L-cysteine + L-glutamate + ATP = gamma-L-glutamyl-L-cysteine + ADP + phosphate + H(+)</text>
        <dbReference type="Rhea" id="RHEA:13285"/>
        <dbReference type="ChEBI" id="CHEBI:15378"/>
        <dbReference type="ChEBI" id="CHEBI:29985"/>
        <dbReference type="ChEBI" id="CHEBI:30616"/>
        <dbReference type="ChEBI" id="CHEBI:35235"/>
        <dbReference type="ChEBI" id="CHEBI:43474"/>
        <dbReference type="ChEBI" id="CHEBI:58173"/>
        <dbReference type="ChEBI" id="CHEBI:456216"/>
        <dbReference type="EC" id="6.3.2.2"/>
    </reaction>
</comment>
<proteinExistence type="inferred from homology"/>
<comment type="similarity">
    <text evidence="10">Belongs to the glutamate--cysteine ligase type 1 family.</text>
</comment>
<dbReference type="InterPro" id="IPR007370">
    <property type="entry name" value="Glu_cys_ligase"/>
</dbReference>
<dbReference type="PROSITE" id="PS50975">
    <property type="entry name" value="ATP_GRASP"/>
    <property type="match status" value="1"/>
</dbReference>
<comment type="pathway">
    <text evidence="1">Sulfur metabolism; glutathione biosynthesis; glutathione from L-cysteine and L-glutamate: step 1/2.</text>
</comment>
<dbReference type="GO" id="GO:0005829">
    <property type="term" value="C:cytosol"/>
    <property type="evidence" value="ECO:0007669"/>
    <property type="project" value="TreeGrafter"/>
</dbReference>
<dbReference type="Proteomes" id="UP000306912">
    <property type="component" value="Unassembled WGS sequence"/>
</dbReference>
<sequence length="757" mass="87266">MKKSELIFDGRFGIEKENLRVNYFGELSLEKHPEVFGSRNQYITTDFSESQIEMITPVCNTVDEAYDFLENINNIVMLHLENELLWPGSNPPILPDEDVIPLAVYDDIEKEQYRKYLALKYGKKRAILSGIHFNFSFSDELLRILYEESDKIKTYEDFKDQLYLKVTKYFMKNRWLFIYLFGASPVFHESYMKQCVELSTEKKNGGCTSKGMQSLRNSVCGYRNSDFFFLDYRSYYKYKQSVSRLVDEEKIKQDSELYTAIRIKPLNNHIEYLEFRFLDINPLFATGINQDDLKLIHMFAIYFAQLEDFDYDEEQQVTAGINQDISAQSLPDASLIANSETTENIYSLGLALLNNLNSYIELETINKYSDDRVIQKSIERLKTIEKTYSSILKSSIDEKDYISFHLSQAKYFLEQARDYSFALAGFADMELSTQLLIQSAIKTGLTIDVLDREQNFIRLVNPQDHHAEYIKEATKTSLDKYSQVLVMENKLITKLVLAEHGINVPTGFSIAEKKTAIKLFKQGDLPKELVVKPNTTNFGKGITIFPYEYSEKELIEALDFAFSEDNMVLLERFQSGKEYRILIIGDEVAAVIHRRAANVVGDGMHTIEHLVERKNESVLRGKGYRTPLEYLQLGKSEIDFLAYQQLTIDSRPAKGQRIYLRENSNISTGGDSIDFTDNIHASYKDAALQAAKALDVQICGVDILIEDISKPATPNNYSIIEVNFNPAIHIHCYPYRGTKRNIGDKVIKLLFDNKEKF</sequence>
<dbReference type="InterPro" id="IPR014746">
    <property type="entry name" value="Gln_synth/guanido_kin_cat_dom"/>
</dbReference>
<keyword evidence="3 10" id="KW-0436">Ligase</keyword>
<dbReference type="PANTHER" id="PTHR38761">
    <property type="entry name" value="GLUTAMATE--CYSTEINE LIGASE"/>
    <property type="match status" value="1"/>
</dbReference>
<dbReference type="GO" id="GO:0004357">
    <property type="term" value="F:glutamate-cysteine ligase activity"/>
    <property type="evidence" value="ECO:0007669"/>
    <property type="project" value="UniProtKB-EC"/>
</dbReference>
<dbReference type="UniPathway" id="UPA00142">
    <property type="reaction ID" value="UER00209"/>
</dbReference>
<organism evidence="12 13">
    <name type="scientific">Culicoidibacter larvae</name>
    <dbReference type="NCBI Taxonomy" id="2579976"/>
    <lineage>
        <taxon>Bacteria</taxon>
        <taxon>Bacillati</taxon>
        <taxon>Bacillota</taxon>
        <taxon>Culicoidibacteria</taxon>
        <taxon>Culicoidibacterales</taxon>
        <taxon>Culicoidibacteraceae</taxon>
        <taxon>Culicoidibacter</taxon>
    </lineage>
</organism>
<evidence type="ECO:0000256" key="1">
    <source>
        <dbReference type="ARBA" id="ARBA00005006"/>
    </source>
</evidence>
<dbReference type="InterPro" id="IPR040657">
    <property type="entry name" value="GshAB_ATP-grasp"/>
</dbReference>
<dbReference type="InterPro" id="IPR013651">
    <property type="entry name" value="ATP-grasp_RimK-type"/>
</dbReference>
<dbReference type="Gene3D" id="3.30.470.20">
    <property type="entry name" value="ATP-grasp fold, B domain"/>
    <property type="match status" value="2"/>
</dbReference>
<dbReference type="GO" id="GO:0006750">
    <property type="term" value="P:glutathione biosynthetic process"/>
    <property type="evidence" value="ECO:0007669"/>
    <property type="project" value="UniProtKB-UniPathway"/>
</dbReference>
<name>A0A5R8QIF6_9FIRM</name>
<dbReference type="InterPro" id="IPR013815">
    <property type="entry name" value="ATP_grasp_subdomain_1"/>
</dbReference>
<dbReference type="Pfam" id="PF04262">
    <property type="entry name" value="Glu_cys_ligase"/>
    <property type="match status" value="2"/>
</dbReference>
<protein>
    <recommendedName>
        <fullName evidence="2">glutamate--cysteine ligase</fullName>
        <ecNumber evidence="2">6.3.2.2</ecNumber>
    </recommendedName>
</protein>
<dbReference type="Gene3D" id="3.30.590.20">
    <property type="match status" value="1"/>
</dbReference>
<dbReference type="GO" id="GO:0046872">
    <property type="term" value="F:metal ion binding"/>
    <property type="evidence" value="ECO:0007669"/>
    <property type="project" value="InterPro"/>
</dbReference>
<keyword evidence="5 9" id="KW-0547">Nucleotide-binding</keyword>
<dbReference type="EC" id="6.3.2.2" evidence="2"/>
<accession>A0A5R8QIF6</accession>
<dbReference type="SUPFAM" id="SSF56059">
    <property type="entry name" value="Glutathione synthetase ATP-binding domain-like"/>
    <property type="match status" value="1"/>
</dbReference>
<evidence type="ECO:0000313" key="12">
    <source>
        <dbReference type="EMBL" id="TLG77223.1"/>
    </source>
</evidence>
<evidence type="ECO:0000313" key="13">
    <source>
        <dbReference type="Proteomes" id="UP000306912"/>
    </source>
</evidence>
<dbReference type="PANTHER" id="PTHR38761:SF1">
    <property type="entry name" value="GLUTAMATE--CYSTEINE LIGASE"/>
    <property type="match status" value="1"/>
</dbReference>
<feature type="domain" description="ATP-grasp" evidence="11">
    <location>
        <begin position="494"/>
        <end position="751"/>
    </location>
</feature>
<evidence type="ECO:0000256" key="4">
    <source>
        <dbReference type="ARBA" id="ARBA00022684"/>
    </source>
</evidence>
<dbReference type="OrthoDB" id="9803907at2"/>